<reference evidence="3" key="2">
    <citation type="submission" date="2025-08" db="UniProtKB">
        <authorList>
            <consortium name="RefSeq"/>
        </authorList>
    </citation>
    <scope>IDENTIFICATION</scope>
    <source>
        <tissue evidence="3">Tongue muscle</tissue>
    </source>
</reference>
<feature type="compositionally biased region" description="Pro residues" evidence="1">
    <location>
        <begin position="74"/>
        <end position="83"/>
    </location>
</feature>
<feature type="region of interest" description="Disordered" evidence="1">
    <location>
        <begin position="65"/>
        <end position="154"/>
    </location>
</feature>
<evidence type="ECO:0000313" key="3">
    <source>
        <dbReference type="RefSeq" id="XP_070330106.1"/>
    </source>
</evidence>
<accession>A0ABM4IQL1</accession>
<reference evidence="2" key="1">
    <citation type="journal article" date="2022" name="J. Hered.">
        <title>A De Novo Chromosome-Level Genome Assembly of the White-Tailed Deer, Odocoileus Virginianus.</title>
        <authorList>
            <person name="London E.W."/>
            <person name="Roca A.L."/>
            <person name="Novakofski J.E."/>
            <person name="Mateus-Pinilla N.E."/>
        </authorList>
    </citation>
    <scope>NUCLEOTIDE SEQUENCE [LARGE SCALE GENOMIC DNA]</scope>
</reference>
<protein>
    <submittedName>
        <fullName evidence="3">Uncharacterized protein isoform X1</fullName>
    </submittedName>
</protein>
<gene>
    <name evidence="3" type="primary">LOC110121599</name>
</gene>
<evidence type="ECO:0000313" key="2">
    <source>
        <dbReference type="Proteomes" id="UP001652640"/>
    </source>
</evidence>
<sequence length="223" mass="23542">MRAASAYFRGGLRSPVSAPRDRRPLPIPILALAVAMPGWLWAPARLSRSESEQLSPRRWGWEVGGMSPASWPGPRVPRSPPRGGPCRVPARGRTSAAHLGSASPTCSAELSSRRDPHTDVTAAPRRPRASGDHASAPARDTAGPEVSPGARTDALGHDVPPAAVCSGTAGVTGLSLVQLVHATVPFMNSLMGRRADDSGNGCDHWRNPSYGHPPLHHCRPVLL</sequence>
<name>A0ABM4IQL1_ODOVR</name>
<organism evidence="2 3">
    <name type="scientific">Odocoileus virginianus</name>
    <name type="common">White-tailed deer</name>
    <dbReference type="NCBI Taxonomy" id="9874"/>
    <lineage>
        <taxon>Eukaryota</taxon>
        <taxon>Metazoa</taxon>
        <taxon>Chordata</taxon>
        <taxon>Craniata</taxon>
        <taxon>Vertebrata</taxon>
        <taxon>Euteleostomi</taxon>
        <taxon>Mammalia</taxon>
        <taxon>Eutheria</taxon>
        <taxon>Laurasiatheria</taxon>
        <taxon>Artiodactyla</taxon>
        <taxon>Ruminantia</taxon>
        <taxon>Pecora</taxon>
        <taxon>Cervidae</taxon>
        <taxon>Odocoileinae</taxon>
        <taxon>Odocoileus</taxon>
    </lineage>
</organism>
<proteinExistence type="predicted"/>
<dbReference type="GeneID" id="110121599"/>
<dbReference type="RefSeq" id="XP_070330106.1">
    <property type="nucleotide sequence ID" value="XM_070474005.1"/>
</dbReference>
<evidence type="ECO:0000256" key="1">
    <source>
        <dbReference type="SAM" id="MobiDB-lite"/>
    </source>
</evidence>
<keyword evidence="2" id="KW-1185">Reference proteome</keyword>
<dbReference type="Proteomes" id="UP001652640">
    <property type="component" value="Chromosome 11"/>
</dbReference>